<dbReference type="InterPro" id="IPR011990">
    <property type="entry name" value="TPR-like_helical_dom_sf"/>
</dbReference>
<keyword evidence="3" id="KW-0808">Transferase</keyword>
<evidence type="ECO:0000313" key="5">
    <source>
        <dbReference type="EMBL" id="RJF87094.1"/>
    </source>
</evidence>
<evidence type="ECO:0000256" key="3">
    <source>
        <dbReference type="ARBA" id="ARBA00022679"/>
    </source>
</evidence>
<reference evidence="5 6" key="1">
    <citation type="submission" date="2018-09" db="EMBL/GenBank/DDBJ databases">
        <authorList>
            <person name="Zhu H."/>
        </authorList>
    </citation>
    <scope>NUCLEOTIDE SEQUENCE [LARGE SCALE GENOMIC DNA]</scope>
    <source>
        <strain evidence="5 6">K1W22B-8</strain>
    </source>
</reference>
<dbReference type="Proteomes" id="UP000284605">
    <property type="component" value="Unassembled WGS sequence"/>
</dbReference>
<sequence length="635" mass="64454">MTIASLAAAPAAPATSADQMIAPFLGEIVALLDAGERDQAIARVEGRLEQAPADAAALTAMGHLGFLSSDFALALEALREAHDLAPASAVIAEALAILFALAGELAEATYYAKLSKANGLDEATLALFPRGWPRFTTAFSTIGERPFLARGLAALARGEIDEARKNLAVQAAFSPNDGMTQRALADAELAAGQPRRAADILARFAANGTADSWDLSRLGLALACAGEAQAAHGICAEAAADLAPGAEADLVATRLVAALFDPATPRDGAPLAALVAQVQAPLCGAAPIAGHVAGVEAPRRIGVLAAALTHPRDLETIAVLGQGLRDGGAADLVVFGSGALAAPRNRLLQGRVARHIDAADFDGDTLAYTIASENLNILLDAGGIGAALHLSTLAQHPAGCAAAWLNGAFDGFAPGLDLMIGGNALDPGTGPLPVAPCAGGLVGRLERSPRLVTGNAVPLLGADILPGQLHDELLQAWAAILARLPQARLLLRDREMSHPDNVASLIARASALGIAERIEIVDGADQAFTAGLDLLLTPFVATDGHDVVTAAAVATPAVALAGPVRHRRFAAAALSALGLGAQAAPTIDGYVEIAVGLAGDREARQRTADAAAAAPAFAPQRFAQALLDALREAAR</sequence>
<dbReference type="InterPro" id="IPR019734">
    <property type="entry name" value="TPR_rpt"/>
</dbReference>
<dbReference type="Gene3D" id="3.40.50.2000">
    <property type="entry name" value="Glycogen Phosphorylase B"/>
    <property type="match status" value="1"/>
</dbReference>
<comment type="pathway">
    <text evidence="1">Protein modification; protein glycosylation.</text>
</comment>
<evidence type="ECO:0000256" key="4">
    <source>
        <dbReference type="PROSITE-ProRule" id="PRU00339"/>
    </source>
</evidence>
<dbReference type="OrthoDB" id="10013731at2"/>
<proteinExistence type="predicted"/>
<keyword evidence="6" id="KW-1185">Reference proteome</keyword>
<dbReference type="InterPro" id="IPR051939">
    <property type="entry name" value="Glycosyltr_41/O-GlcNAc_trsf"/>
</dbReference>
<dbReference type="GO" id="GO:0016757">
    <property type="term" value="F:glycosyltransferase activity"/>
    <property type="evidence" value="ECO:0007669"/>
    <property type="project" value="UniProtKB-KW"/>
</dbReference>
<comment type="caution">
    <text evidence="5">The sequence shown here is derived from an EMBL/GenBank/DDBJ whole genome shotgun (WGS) entry which is preliminary data.</text>
</comment>
<keyword evidence="4" id="KW-0802">TPR repeat</keyword>
<evidence type="ECO:0000256" key="1">
    <source>
        <dbReference type="ARBA" id="ARBA00004922"/>
    </source>
</evidence>
<dbReference type="SUPFAM" id="SSF48452">
    <property type="entry name" value="TPR-like"/>
    <property type="match status" value="1"/>
</dbReference>
<dbReference type="EMBL" id="QYUK01000011">
    <property type="protein sequence ID" value="RJF87094.1"/>
    <property type="molecule type" value="Genomic_DNA"/>
</dbReference>
<dbReference type="PANTHER" id="PTHR44835:SF1">
    <property type="entry name" value="PROTEIN O-GLCNAC TRANSFERASE"/>
    <property type="match status" value="1"/>
</dbReference>
<dbReference type="Gene3D" id="1.25.40.10">
    <property type="entry name" value="Tetratricopeptide repeat domain"/>
    <property type="match status" value="1"/>
</dbReference>
<keyword evidence="2" id="KW-0328">Glycosyltransferase</keyword>
<gene>
    <name evidence="5" type="ORF">D3874_08710</name>
</gene>
<evidence type="ECO:0000313" key="6">
    <source>
        <dbReference type="Proteomes" id="UP000284605"/>
    </source>
</evidence>
<organism evidence="5 6">
    <name type="scientific">Oleomonas cavernae</name>
    <dbReference type="NCBI Taxonomy" id="2320859"/>
    <lineage>
        <taxon>Bacteria</taxon>
        <taxon>Pseudomonadati</taxon>
        <taxon>Pseudomonadota</taxon>
        <taxon>Alphaproteobacteria</taxon>
        <taxon>Acetobacterales</taxon>
        <taxon>Acetobacteraceae</taxon>
        <taxon>Oleomonas</taxon>
    </lineage>
</organism>
<evidence type="ECO:0000256" key="2">
    <source>
        <dbReference type="ARBA" id="ARBA00022676"/>
    </source>
</evidence>
<name>A0A418WAV6_9PROT</name>
<protein>
    <submittedName>
        <fullName evidence="5">Uncharacterized protein</fullName>
    </submittedName>
</protein>
<dbReference type="AlphaFoldDB" id="A0A418WAV6"/>
<accession>A0A418WAV6</accession>
<dbReference type="PANTHER" id="PTHR44835">
    <property type="entry name" value="UDP-N-ACETYLGLUCOSAMINE--PEPTIDE N-ACETYLGLUCOSAMINYLTRANSFERASE SPINDLY-RELATED"/>
    <property type="match status" value="1"/>
</dbReference>
<dbReference type="RefSeq" id="WP_119777738.1">
    <property type="nucleotide sequence ID" value="NZ_QYUK01000011.1"/>
</dbReference>
<dbReference type="PROSITE" id="PS50005">
    <property type="entry name" value="TPR"/>
    <property type="match status" value="1"/>
</dbReference>
<feature type="repeat" description="TPR" evidence="4">
    <location>
        <begin position="55"/>
        <end position="88"/>
    </location>
</feature>